<dbReference type="PANTHER" id="PTHR30472:SF25">
    <property type="entry name" value="ABC TRANSPORTER PERMEASE PROTEIN MJ0876-RELATED"/>
    <property type="match status" value="1"/>
</dbReference>
<keyword evidence="6 8" id="KW-1133">Transmembrane helix</keyword>
<feature type="transmembrane region" description="Helical" evidence="8">
    <location>
        <begin position="193"/>
        <end position="213"/>
    </location>
</feature>
<accession>A0A0M5IFU9</accession>
<dbReference type="PATRIC" id="fig|931089.4.peg.699"/>
<evidence type="ECO:0000256" key="4">
    <source>
        <dbReference type="ARBA" id="ARBA00022475"/>
    </source>
</evidence>
<dbReference type="PANTHER" id="PTHR30472">
    <property type="entry name" value="FERRIC ENTEROBACTIN TRANSPORT SYSTEM PERMEASE PROTEIN"/>
    <property type="match status" value="1"/>
</dbReference>
<comment type="similarity">
    <text evidence="2">Belongs to the binding-protein-dependent transport system permease family. FecCD subfamily.</text>
</comment>
<evidence type="ECO:0000256" key="2">
    <source>
        <dbReference type="ARBA" id="ARBA00007935"/>
    </source>
</evidence>
<dbReference type="OrthoDB" id="9782305at2"/>
<name>A0A0M5IFU9_9CORY</name>
<evidence type="ECO:0000313" key="9">
    <source>
        <dbReference type="EMBL" id="ALC05144.1"/>
    </source>
</evidence>
<proteinExistence type="inferred from homology"/>
<evidence type="ECO:0000256" key="6">
    <source>
        <dbReference type="ARBA" id="ARBA00022989"/>
    </source>
</evidence>
<feature type="transmembrane region" description="Helical" evidence="8">
    <location>
        <begin position="308"/>
        <end position="329"/>
    </location>
</feature>
<feature type="transmembrane region" description="Helical" evidence="8">
    <location>
        <begin position="88"/>
        <end position="110"/>
    </location>
</feature>
<feature type="transmembrane region" description="Helical" evidence="8">
    <location>
        <begin position="12"/>
        <end position="36"/>
    </location>
</feature>
<dbReference type="SUPFAM" id="SSF81345">
    <property type="entry name" value="ABC transporter involved in vitamin B12 uptake, BtuC"/>
    <property type="match status" value="1"/>
</dbReference>
<evidence type="ECO:0000256" key="5">
    <source>
        <dbReference type="ARBA" id="ARBA00022692"/>
    </source>
</evidence>
<dbReference type="Gene3D" id="1.10.3470.10">
    <property type="entry name" value="ABC transporter involved in vitamin B12 uptake, BtuC"/>
    <property type="match status" value="1"/>
</dbReference>
<evidence type="ECO:0000256" key="7">
    <source>
        <dbReference type="ARBA" id="ARBA00023136"/>
    </source>
</evidence>
<dbReference type="GO" id="GO:0005886">
    <property type="term" value="C:plasma membrane"/>
    <property type="evidence" value="ECO:0007669"/>
    <property type="project" value="UniProtKB-SubCell"/>
</dbReference>
<feature type="transmembrane region" description="Helical" evidence="8">
    <location>
        <begin position="147"/>
        <end position="173"/>
    </location>
</feature>
<organism evidence="9 10">
    <name type="scientific">Corynebacterium deserti GIMN1.010</name>
    <dbReference type="NCBI Taxonomy" id="931089"/>
    <lineage>
        <taxon>Bacteria</taxon>
        <taxon>Bacillati</taxon>
        <taxon>Actinomycetota</taxon>
        <taxon>Actinomycetes</taxon>
        <taxon>Mycobacteriales</taxon>
        <taxon>Corynebacteriaceae</taxon>
        <taxon>Corynebacterium</taxon>
    </lineage>
</organism>
<dbReference type="EMBL" id="CP009220">
    <property type="protein sequence ID" value="ALC05144.1"/>
    <property type="molecule type" value="Genomic_DNA"/>
</dbReference>
<evidence type="ECO:0000256" key="8">
    <source>
        <dbReference type="SAM" id="Phobius"/>
    </source>
</evidence>
<dbReference type="AlphaFoldDB" id="A0A0M5IFU9"/>
<dbReference type="GO" id="GO:0022857">
    <property type="term" value="F:transmembrane transporter activity"/>
    <property type="evidence" value="ECO:0007669"/>
    <property type="project" value="InterPro"/>
</dbReference>
<dbReference type="KEGG" id="cdx:CDES_03455"/>
<comment type="subcellular location">
    <subcellularLocation>
        <location evidence="1">Cell membrane</location>
        <topology evidence="1">Multi-pass membrane protein</topology>
    </subcellularLocation>
</comment>
<dbReference type="Pfam" id="PF01032">
    <property type="entry name" value="FecCD"/>
    <property type="match status" value="1"/>
</dbReference>
<evidence type="ECO:0000256" key="1">
    <source>
        <dbReference type="ARBA" id="ARBA00004651"/>
    </source>
</evidence>
<protein>
    <submittedName>
        <fullName evidence="9">ABC transporter permease</fullName>
    </submittedName>
</protein>
<evidence type="ECO:0000256" key="3">
    <source>
        <dbReference type="ARBA" id="ARBA00022448"/>
    </source>
</evidence>
<feature type="transmembrane region" description="Helical" evidence="8">
    <location>
        <begin position="56"/>
        <end position="76"/>
    </location>
</feature>
<keyword evidence="4" id="KW-1003">Cell membrane</keyword>
<dbReference type="STRING" id="931089.CDES_03455"/>
<evidence type="ECO:0000313" key="10">
    <source>
        <dbReference type="Proteomes" id="UP000068067"/>
    </source>
</evidence>
<dbReference type="InterPro" id="IPR037294">
    <property type="entry name" value="ABC_BtuC-like"/>
</dbReference>
<dbReference type="CDD" id="cd06550">
    <property type="entry name" value="TM_ABC_iron-siderophores_like"/>
    <property type="match status" value="1"/>
</dbReference>
<dbReference type="RefSeq" id="WP_053544264.1">
    <property type="nucleotide sequence ID" value="NZ_CP009220.1"/>
</dbReference>
<gene>
    <name evidence="9" type="ORF">CDES_03455</name>
</gene>
<feature type="transmembrane region" description="Helical" evidence="8">
    <location>
        <begin position="240"/>
        <end position="267"/>
    </location>
</feature>
<keyword evidence="5 8" id="KW-0812">Transmembrane</keyword>
<dbReference type="InterPro" id="IPR000522">
    <property type="entry name" value="ABC_transptr_permease_BtuC"/>
</dbReference>
<keyword evidence="10" id="KW-1185">Reference proteome</keyword>
<keyword evidence="3" id="KW-0813">Transport</keyword>
<keyword evidence="7 8" id="KW-0472">Membrane</keyword>
<dbReference type="FunFam" id="1.10.3470.10:FF:000001">
    <property type="entry name" value="Vitamin B12 ABC transporter permease BtuC"/>
    <property type="match status" value="1"/>
</dbReference>
<feature type="transmembrane region" description="Helical" evidence="8">
    <location>
        <begin position="116"/>
        <end position="135"/>
    </location>
</feature>
<sequence length="339" mass="34807">MSRTDVPRKLKITAPLTIGSALVLLVVAFALSLMVGPVTVPLADLGTNPVVTEIRAPRIIIAALVGAALAVSGAIMQTVFHNPLADPGIVGVSSGAAVAAVLAIVTGASFFGQWTIPFSAFVGALITVALVYLIANSRAMDGRGADPATLVLVGMAITAFLGAVISAATANAPQDSELRSVTFWLNGDLVSRTWEHVGVAIIPIIVGLILAIGGSRDLNLLLLGESTAQTSGLNVNRARLILLALAALLTATAVAVSGTITFVGLVVPHLVRIILGADHRALLPTAALVGASFVIISDTIARMIFSPIVLQTGVVVAFIGSPIFLYLLLAMRKRRGLGL</sequence>
<reference evidence="9 10" key="1">
    <citation type="submission" date="2014-08" db="EMBL/GenBank/DDBJ databases">
        <title>Complete genome sequence of Corynebacterium deserti GIMN1.010 (=DSM 45689), isolated from desert sand in western China.</title>
        <authorList>
            <person name="Ruckert C."/>
            <person name="Albersmeier A."/>
            <person name="Kalinowski J."/>
        </authorList>
    </citation>
    <scope>NUCLEOTIDE SEQUENCE [LARGE SCALE GENOMIC DNA]</scope>
    <source>
        <strain evidence="9 10">GIMN1.010</strain>
    </source>
</reference>
<dbReference type="Proteomes" id="UP000068067">
    <property type="component" value="Chromosome"/>
</dbReference>